<evidence type="ECO:0000313" key="5">
    <source>
        <dbReference type="Proteomes" id="UP001152799"/>
    </source>
</evidence>
<dbReference type="SMART" id="SM00360">
    <property type="entry name" value="RRM"/>
    <property type="match status" value="1"/>
</dbReference>
<dbReference type="InterPro" id="IPR035979">
    <property type="entry name" value="RBD_domain_sf"/>
</dbReference>
<dbReference type="InterPro" id="IPR012677">
    <property type="entry name" value="Nucleotide-bd_a/b_plait_sf"/>
</dbReference>
<dbReference type="PROSITE" id="PS50102">
    <property type="entry name" value="RRM"/>
    <property type="match status" value="1"/>
</dbReference>
<evidence type="ECO:0000259" key="3">
    <source>
        <dbReference type="PROSITE" id="PS50102"/>
    </source>
</evidence>
<organism evidence="4 5">
    <name type="scientific">Ceutorhynchus assimilis</name>
    <name type="common">cabbage seed weevil</name>
    <dbReference type="NCBI Taxonomy" id="467358"/>
    <lineage>
        <taxon>Eukaryota</taxon>
        <taxon>Metazoa</taxon>
        <taxon>Ecdysozoa</taxon>
        <taxon>Arthropoda</taxon>
        <taxon>Hexapoda</taxon>
        <taxon>Insecta</taxon>
        <taxon>Pterygota</taxon>
        <taxon>Neoptera</taxon>
        <taxon>Endopterygota</taxon>
        <taxon>Coleoptera</taxon>
        <taxon>Polyphaga</taxon>
        <taxon>Cucujiformia</taxon>
        <taxon>Curculionidae</taxon>
        <taxon>Ceutorhynchinae</taxon>
        <taxon>Ceutorhynchus</taxon>
    </lineage>
</organism>
<dbReference type="GO" id="GO:0000398">
    <property type="term" value="P:mRNA splicing, via spliceosome"/>
    <property type="evidence" value="ECO:0007669"/>
    <property type="project" value="TreeGrafter"/>
</dbReference>
<dbReference type="Gene3D" id="3.30.70.330">
    <property type="match status" value="1"/>
</dbReference>
<dbReference type="PANTHER" id="PTHR16105:SF0">
    <property type="entry name" value="RNA-BINDING REGION-CONTAINING PROTEIN 3"/>
    <property type="match status" value="1"/>
</dbReference>
<dbReference type="SUPFAM" id="SSF54928">
    <property type="entry name" value="RNA-binding domain, RBD"/>
    <property type="match status" value="1"/>
</dbReference>
<keyword evidence="1 2" id="KW-0694">RNA-binding</keyword>
<dbReference type="Proteomes" id="UP001152799">
    <property type="component" value="Chromosome 11"/>
</dbReference>
<sequence length="349" mass="40090">MYSIFGSKSTKVKFLEEGEPPPKKQPTECDILIKKLTEKQLRTKTTLSEQVSQQQHFTQSAEFVDITGHICGKSTLKDFQTIIDNVDELNKLKNSQLFWDKYRDVNEDILKQRLQKIIQKVNCVHSRFNLSTNKPNPLDELANLEKDFMNTGTNYSKRDIKIIRKKARSLGNKINDLEKTEISATDFNIYKLNRVTLWDIKQKPPQKECVNVMNKNKKYSCDPQTIYTVRNGQIIKLNTNDDLEKNKKLTIAEIKKIPKFSMFEPGHPSNILLLKNLGKKVDKKSLERLLGNFKIGSFTIRIMNGKMKGQAFITFQNQVQATQGLEALNGVFIDGKPIIAQFGKVQECS</sequence>
<protein>
    <recommendedName>
        <fullName evidence="3">RRM domain-containing protein</fullName>
    </recommendedName>
</protein>
<name>A0A9P0DJZ3_9CUCU</name>
<dbReference type="OrthoDB" id="448399at2759"/>
<dbReference type="GO" id="GO:0030626">
    <property type="term" value="F:U12 snRNA binding"/>
    <property type="evidence" value="ECO:0007669"/>
    <property type="project" value="TreeGrafter"/>
</dbReference>
<dbReference type="GO" id="GO:0005689">
    <property type="term" value="C:U12-type spliceosomal complex"/>
    <property type="evidence" value="ECO:0007669"/>
    <property type="project" value="TreeGrafter"/>
</dbReference>
<dbReference type="Pfam" id="PF00076">
    <property type="entry name" value="RRM_1"/>
    <property type="match status" value="1"/>
</dbReference>
<dbReference type="InterPro" id="IPR045164">
    <property type="entry name" value="RBM41/RNPC3"/>
</dbReference>
<feature type="domain" description="RRM" evidence="3">
    <location>
        <begin position="270"/>
        <end position="345"/>
    </location>
</feature>
<accession>A0A9P0DJZ3</accession>
<dbReference type="AlphaFoldDB" id="A0A9P0DJZ3"/>
<evidence type="ECO:0000256" key="2">
    <source>
        <dbReference type="PROSITE-ProRule" id="PRU00176"/>
    </source>
</evidence>
<evidence type="ECO:0000256" key="1">
    <source>
        <dbReference type="ARBA" id="ARBA00022884"/>
    </source>
</evidence>
<evidence type="ECO:0000313" key="4">
    <source>
        <dbReference type="EMBL" id="CAH1123537.1"/>
    </source>
</evidence>
<gene>
    <name evidence="4" type="ORF">CEUTPL_LOCUS2540</name>
</gene>
<dbReference type="PANTHER" id="PTHR16105">
    <property type="entry name" value="RNA-BINDING REGION-CONTAINING PROTEIN 3"/>
    <property type="match status" value="1"/>
</dbReference>
<reference evidence="4" key="1">
    <citation type="submission" date="2022-01" db="EMBL/GenBank/DDBJ databases">
        <authorList>
            <person name="King R."/>
        </authorList>
    </citation>
    <scope>NUCLEOTIDE SEQUENCE</scope>
</reference>
<dbReference type="EMBL" id="OU892287">
    <property type="protein sequence ID" value="CAH1123537.1"/>
    <property type="molecule type" value="Genomic_DNA"/>
</dbReference>
<dbReference type="InterPro" id="IPR000504">
    <property type="entry name" value="RRM_dom"/>
</dbReference>
<keyword evidence="5" id="KW-1185">Reference proteome</keyword>
<dbReference type="GO" id="GO:0097157">
    <property type="term" value="F:pre-mRNA intronic binding"/>
    <property type="evidence" value="ECO:0007669"/>
    <property type="project" value="TreeGrafter"/>
</dbReference>
<proteinExistence type="predicted"/>